<gene>
    <name evidence="1" type="ORF">L2E82_40052</name>
</gene>
<dbReference type="Proteomes" id="UP001055811">
    <property type="component" value="Linkage Group LG07"/>
</dbReference>
<keyword evidence="2" id="KW-1185">Reference proteome</keyword>
<accession>A0ACB9AKW8</accession>
<reference evidence="1 2" key="2">
    <citation type="journal article" date="2022" name="Mol. Ecol. Resour.">
        <title>The genomes of chicory, endive, great burdock and yacon provide insights into Asteraceae paleo-polyploidization history and plant inulin production.</title>
        <authorList>
            <person name="Fan W."/>
            <person name="Wang S."/>
            <person name="Wang H."/>
            <person name="Wang A."/>
            <person name="Jiang F."/>
            <person name="Liu H."/>
            <person name="Zhao H."/>
            <person name="Xu D."/>
            <person name="Zhang Y."/>
        </authorList>
    </citation>
    <scope>NUCLEOTIDE SEQUENCE [LARGE SCALE GENOMIC DNA]</scope>
    <source>
        <strain evidence="2">cv. Punajuju</strain>
        <tissue evidence="1">Leaves</tissue>
    </source>
</reference>
<dbReference type="EMBL" id="CM042015">
    <property type="protein sequence ID" value="KAI3710274.1"/>
    <property type="molecule type" value="Genomic_DNA"/>
</dbReference>
<organism evidence="1 2">
    <name type="scientific">Cichorium intybus</name>
    <name type="common">Chicory</name>
    <dbReference type="NCBI Taxonomy" id="13427"/>
    <lineage>
        <taxon>Eukaryota</taxon>
        <taxon>Viridiplantae</taxon>
        <taxon>Streptophyta</taxon>
        <taxon>Embryophyta</taxon>
        <taxon>Tracheophyta</taxon>
        <taxon>Spermatophyta</taxon>
        <taxon>Magnoliopsida</taxon>
        <taxon>eudicotyledons</taxon>
        <taxon>Gunneridae</taxon>
        <taxon>Pentapetalae</taxon>
        <taxon>asterids</taxon>
        <taxon>campanulids</taxon>
        <taxon>Asterales</taxon>
        <taxon>Asteraceae</taxon>
        <taxon>Cichorioideae</taxon>
        <taxon>Cichorieae</taxon>
        <taxon>Cichoriinae</taxon>
        <taxon>Cichorium</taxon>
    </lineage>
</organism>
<name>A0ACB9AKW8_CICIN</name>
<proteinExistence type="predicted"/>
<evidence type="ECO:0000313" key="2">
    <source>
        <dbReference type="Proteomes" id="UP001055811"/>
    </source>
</evidence>
<reference evidence="2" key="1">
    <citation type="journal article" date="2022" name="Mol. Ecol. Resour.">
        <title>The genomes of chicory, endive, great burdock and yacon provide insights into Asteraceae palaeo-polyploidization history and plant inulin production.</title>
        <authorList>
            <person name="Fan W."/>
            <person name="Wang S."/>
            <person name="Wang H."/>
            <person name="Wang A."/>
            <person name="Jiang F."/>
            <person name="Liu H."/>
            <person name="Zhao H."/>
            <person name="Xu D."/>
            <person name="Zhang Y."/>
        </authorList>
    </citation>
    <scope>NUCLEOTIDE SEQUENCE [LARGE SCALE GENOMIC DNA]</scope>
    <source>
        <strain evidence="2">cv. Punajuju</strain>
    </source>
</reference>
<comment type="caution">
    <text evidence="1">The sequence shown here is derived from an EMBL/GenBank/DDBJ whole genome shotgun (WGS) entry which is preliminary data.</text>
</comment>
<protein>
    <submittedName>
        <fullName evidence="1">Uncharacterized protein</fullName>
    </submittedName>
</protein>
<evidence type="ECO:0000313" key="1">
    <source>
        <dbReference type="EMBL" id="KAI3710274.1"/>
    </source>
</evidence>
<sequence>MPQATVLLLAYKRGCWNFHHIPVFKGFYNSGGPDLATSCPHWIKFSGKTRGIIGISLNIKWYGPFSDSDEDQDAATRAMNFGLR</sequence>